<feature type="compositionally biased region" description="Polar residues" evidence="1">
    <location>
        <begin position="214"/>
        <end position="232"/>
    </location>
</feature>
<feature type="compositionally biased region" description="Basic and acidic residues" evidence="1">
    <location>
        <begin position="136"/>
        <end position="160"/>
    </location>
</feature>
<dbReference type="Proteomes" id="UP000319731">
    <property type="component" value="Unassembled WGS sequence"/>
</dbReference>
<dbReference type="InterPro" id="IPR009072">
    <property type="entry name" value="Histone-fold"/>
</dbReference>
<evidence type="ECO:0000313" key="2">
    <source>
        <dbReference type="EMBL" id="TPX38087.1"/>
    </source>
</evidence>
<dbReference type="EMBL" id="QEAO01000001">
    <property type="protein sequence ID" value="TPX38087.1"/>
    <property type="molecule type" value="Genomic_DNA"/>
</dbReference>
<evidence type="ECO:0000256" key="1">
    <source>
        <dbReference type="SAM" id="MobiDB-lite"/>
    </source>
</evidence>
<dbReference type="Gene3D" id="1.10.20.10">
    <property type="entry name" value="Histone, subunit A"/>
    <property type="match status" value="1"/>
</dbReference>
<name>A0A507CAK6_9FUNG</name>
<feature type="compositionally biased region" description="Polar residues" evidence="1">
    <location>
        <begin position="274"/>
        <end position="286"/>
    </location>
</feature>
<accession>A0A507CAK6</accession>
<dbReference type="OrthoDB" id="2420608at2759"/>
<gene>
    <name evidence="2" type="ORF">SmJEL517_g00125</name>
</gene>
<dbReference type="RefSeq" id="XP_031027802.1">
    <property type="nucleotide sequence ID" value="XM_031166055.1"/>
</dbReference>
<dbReference type="GeneID" id="42001352"/>
<dbReference type="STRING" id="1806994.A0A507CAK6"/>
<sequence length="445" mass="49278">MFSSPGPRTPHHTSADIALLRLDSQKKLQSAWDSIFDKYAHDFTDEADEIDIKEGNLAVDKGHVVSLGDRTVFGCAFYEDDDLIDDGEVDRDGIVEREEEEDALSTLTTIPDLEQRPWLRQFLVDDEDLDGDDQQDIQHESHQEDGDVHDDTMENVHDDVMDNDVIPTSNATAGSTTEHQPTRVVRQPTPPISYEEDSFENLYSLPSPVGASRKTATATPIDNQSNHNTSPSQRKRDLNAVIANLTATTTTPSAPSPNNMYVAPYSIKRHYTTPKPQSKPSLSRPPSTGKVPDNKVLEERAIRDSTIKGLVNQAHANLSRHKPSTSATRESLEVVASQRVDAILKKPAGTGGIEKPRVQLQSRVVMPVASSSSNTQVVLYSKRKPFSIQVGDEDPIVSYTPSQYRVVHKPTTDLKKAAKRVNFKEVLVEFAEPAHDDSDDVEVIV</sequence>
<organism evidence="2 3">
    <name type="scientific">Synchytrium microbalum</name>
    <dbReference type="NCBI Taxonomy" id="1806994"/>
    <lineage>
        <taxon>Eukaryota</taxon>
        <taxon>Fungi</taxon>
        <taxon>Fungi incertae sedis</taxon>
        <taxon>Chytridiomycota</taxon>
        <taxon>Chytridiomycota incertae sedis</taxon>
        <taxon>Chytridiomycetes</taxon>
        <taxon>Synchytriales</taxon>
        <taxon>Synchytriaceae</taxon>
        <taxon>Synchytrium</taxon>
    </lineage>
</organism>
<dbReference type="GO" id="GO:0042393">
    <property type="term" value="F:histone binding"/>
    <property type="evidence" value="ECO:0007669"/>
    <property type="project" value="InterPro"/>
</dbReference>
<proteinExistence type="predicted"/>
<feature type="region of interest" description="Disordered" evidence="1">
    <location>
        <begin position="270"/>
        <end position="299"/>
    </location>
</feature>
<dbReference type="Pfam" id="PF10384">
    <property type="entry name" value="Scm3"/>
    <property type="match status" value="1"/>
</dbReference>
<feature type="region of interest" description="Disordered" evidence="1">
    <location>
        <begin position="129"/>
        <end position="235"/>
    </location>
</feature>
<reference evidence="2 3" key="1">
    <citation type="journal article" date="2019" name="Sci. Rep.">
        <title>Comparative genomics of chytrid fungi reveal insights into the obligate biotrophic and pathogenic lifestyle of Synchytrium endobioticum.</title>
        <authorList>
            <person name="van de Vossenberg B.T.L.H."/>
            <person name="Warris S."/>
            <person name="Nguyen H.D.T."/>
            <person name="van Gent-Pelzer M.P.E."/>
            <person name="Joly D.L."/>
            <person name="van de Geest H.C."/>
            <person name="Bonants P.J.M."/>
            <person name="Smith D.S."/>
            <person name="Levesque C.A."/>
            <person name="van der Lee T.A.J."/>
        </authorList>
    </citation>
    <scope>NUCLEOTIDE SEQUENCE [LARGE SCALE GENOMIC DNA]</scope>
    <source>
        <strain evidence="2 3">JEL517</strain>
    </source>
</reference>
<protein>
    <submittedName>
        <fullName evidence="2">Uncharacterized protein</fullName>
    </submittedName>
</protein>
<dbReference type="GO" id="GO:0046982">
    <property type="term" value="F:protein heterodimerization activity"/>
    <property type="evidence" value="ECO:0007669"/>
    <property type="project" value="InterPro"/>
</dbReference>
<dbReference type="InterPro" id="IPR018465">
    <property type="entry name" value="Scm3/HJURP"/>
</dbReference>
<dbReference type="AlphaFoldDB" id="A0A507CAK6"/>
<dbReference type="GO" id="GO:0005634">
    <property type="term" value="C:nucleus"/>
    <property type="evidence" value="ECO:0007669"/>
    <property type="project" value="InterPro"/>
</dbReference>
<feature type="compositionally biased region" description="Polar residues" evidence="1">
    <location>
        <begin position="166"/>
        <end position="179"/>
    </location>
</feature>
<comment type="caution">
    <text evidence="2">The sequence shown here is derived from an EMBL/GenBank/DDBJ whole genome shotgun (WGS) entry which is preliminary data.</text>
</comment>
<evidence type="ECO:0000313" key="3">
    <source>
        <dbReference type="Proteomes" id="UP000319731"/>
    </source>
</evidence>
<keyword evidence="3" id="KW-1185">Reference proteome</keyword>